<evidence type="ECO:0000256" key="1">
    <source>
        <dbReference type="SAM" id="MobiDB-lite"/>
    </source>
</evidence>
<evidence type="ECO:0000313" key="3">
    <source>
        <dbReference type="Proteomes" id="UP001066276"/>
    </source>
</evidence>
<accession>A0AAV7T9S3</accession>
<feature type="region of interest" description="Disordered" evidence="1">
    <location>
        <begin position="31"/>
        <end position="109"/>
    </location>
</feature>
<proteinExistence type="predicted"/>
<organism evidence="2 3">
    <name type="scientific">Pleurodeles waltl</name>
    <name type="common">Iberian ribbed newt</name>
    <dbReference type="NCBI Taxonomy" id="8319"/>
    <lineage>
        <taxon>Eukaryota</taxon>
        <taxon>Metazoa</taxon>
        <taxon>Chordata</taxon>
        <taxon>Craniata</taxon>
        <taxon>Vertebrata</taxon>
        <taxon>Euteleostomi</taxon>
        <taxon>Amphibia</taxon>
        <taxon>Batrachia</taxon>
        <taxon>Caudata</taxon>
        <taxon>Salamandroidea</taxon>
        <taxon>Salamandridae</taxon>
        <taxon>Pleurodelinae</taxon>
        <taxon>Pleurodeles</taxon>
    </lineage>
</organism>
<reference evidence="2" key="1">
    <citation type="journal article" date="2022" name="bioRxiv">
        <title>Sequencing and chromosome-scale assembly of the giantPleurodeles waltlgenome.</title>
        <authorList>
            <person name="Brown T."/>
            <person name="Elewa A."/>
            <person name="Iarovenko S."/>
            <person name="Subramanian E."/>
            <person name="Araus A.J."/>
            <person name="Petzold A."/>
            <person name="Susuki M."/>
            <person name="Suzuki K.-i.T."/>
            <person name="Hayashi T."/>
            <person name="Toyoda A."/>
            <person name="Oliveira C."/>
            <person name="Osipova E."/>
            <person name="Leigh N.D."/>
            <person name="Simon A."/>
            <person name="Yun M.H."/>
        </authorList>
    </citation>
    <scope>NUCLEOTIDE SEQUENCE</scope>
    <source>
        <strain evidence="2">20211129_DDA</strain>
        <tissue evidence="2">Liver</tissue>
    </source>
</reference>
<dbReference type="EMBL" id="JANPWB010000007">
    <property type="protein sequence ID" value="KAJ1172734.1"/>
    <property type="molecule type" value="Genomic_DNA"/>
</dbReference>
<name>A0AAV7T9S3_PLEWA</name>
<dbReference type="AlphaFoldDB" id="A0AAV7T9S3"/>
<dbReference type="Proteomes" id="UP001066276">
    <property type="component" value="Chromosome 4_1"/>
</dbReference>
<evidence type="ECO:0000313" key="2">
    <source>
        <dbReference type="EMBL" id="KAJ1172734.1"/>
    </source>
</evidence>
<comment type="caution">
    <text evidence="2">The sequence shown here is derived from an EMBL/GenBank/DDBJ whole genome shotgun (WGS) entry which is preliminary data.</text>
</comment>
<sequence>MNGYGGAWLAADEAASVTRSSGAAIGARPAVSLRRAHRSVCDPLGPSPVDPRHRGDPAPGDSAPAKASLGECNGRPWENFEKQDGGHGVCGGGWREDKGTEARSSGGVR</sequence>
<protein>
    <submittedName>
        <fullName evidence="2">Uncharacterized protein</fullName>
    </submittedName>
</protein>
<gene>
    <name evidence="2" type="ORF">NDU88_004577</name>
</gene>
<keyword evidence="3" id="KW-1185">Reference proteome</keyword>